<dbReference type="InterPro" id="IPR011050">
    <property type="entry name" value="Pectin_lyase_fold/virulence"/>
</dbReference>
<dbReference type="NCBIfam" id="TIGR01414">
    <property type="entry name" value="autotrans_barl"/>
    <property type="match status" value="1"/>
</dbReference>
<evidence type="ECO:0000313" key="5">
    <source>
        <dbReference type="Proteomes" id="UP001549184"/>
    </source>
</evidence>
<feature type="domain" description="Autotransporter" evidence="3">
    <location>
        <begin position="651"/>
        <end position="831"/>
    </location>
</feature>
<sequence>MVFNRSDALSYGGAISGAGTIAQIGSGITTLGGDSSTFSGSTSVTNGTLEVNGALGNASSTMTVSNGGALKGNGTIGGNVAISDGILAPGNSPGTLTIGGDLSLTAASVLNYEFGQAGVVGGPLNDLTVVGGNLTLAGTLNVSTSAGGSFGPGLYRVISYGGTLTDNGLVLGTQPAGSMDLVQTAVAGQVNLINRAGLTLNFWDGATTPRNNGVVDGGTGVWQSSAGNDNWTNITGIINAPYADGTVAIFAGSPGTVTVDNSLGAVVSGGMQFATNGYVLQGQPITLAAGSNTLRVGDGTAPGAGYVATIATALTGLGGIDKTDLGTLILSGDNSYTGGTTISAGALQLGNGGTTGSILGDVTDNGTLAFDRSDDITYGTVISGTGAVTKLGSNTLTLTAASTYTGATTVAAGTLRAGAANMFDAASAHTVAPGATLDTAGFAQSVAGLTNSGTVNVAGATAGNTLTVSGAYVGNAGTLTLGTALAGNTSVSDQLVLNGPAASASGNTTLRITNLGGLGALTTGDGIQLVDAINGATSTAQTSKNAFSLSGGHVDAGAFEYRLYAADAQGAGENWYLRSTTTQAVQPPSPPSVPPSAPPPSQPTVQVPTYRVEVPLLAALPAQLRRADLAMLGNLQRRIGDEAPAGSTDAVDASEHRTWARVVYADVGATQPGIAQARADGSVSGLQVGTDLWVNDAWHAGVYLGYLNGSSDVTGNARGEIAPVGSDRLRAHYLGAYATWMDMSGWYVDGVLQGVSQRYDVRPNITRAVSGKGDGFMASVEAGKAYALVDRWSVEPQVQVAYQHNSIDDLMLSGARVQQEAASGWIARLGV</sequence>
<comment type="caution">
    <text evidence="4">The sequence shown here is derived from an EMBL/GenBank/DDBJ whole genome shotgun (WGS) entry which is preliminary data.</text>
</comment>
<dbReference type="Pfam" id="PF03797">
    <property type="entry name" value="Autotransporter"/>
    <property type="match status" value="1"/>
</dbReference>
<evidence type="ECO:0000256" key="2">
    <source>
        <dbReference type="SAM" id="MobiDB-lite"/>
    </source>
</evidence>
<dbReference type="EMBL" id="JBEPMU010000022">
    <property type="protein sequence ID" value="MET3654913.1"/>
    <property type="molecule type" value="Genomic_DNA"/>
</dbReference>
<dbReference type="InterPro" id="IPR036709">
    <property type="entry name" value="Autotransporte_beta_dom_sf"/>
</dbReference>
<dbReference type="Gene3D" id="2.40.128.130">
    <property type="entry name" value="Autotransporter beta-domain"/>
    <property type="match status" value="1"/>
</dbReference>
<dbReference type="InterPro" id="IPR043990">
    <property type="entry name" value="AC_1"/>
</dbReference>
<dbReference type="InterPro" id="IPR006315">
    <property type="entry name" value="OM_autotransptr_brl_dom"/>
</dbReference>
<feature type="region of interest" description="Disordered" evidence="2">
    <location>
        <begin position="581"/>
        <end position="606"/>
    </location>
</feature>
<feature type="compositionally biased region" description="Pro residues" evidence="2">
    <location>
        <begin position="587"/>
        <end position="602"/>
    </location>
</feature>
<dbReference type="PROSITE" id="PS51208">
    <property type="entry name" value="AUTOTRANSPORTER"/>
    <property type="match status" value="1"/>
</dbReference>
<evidence type="ECO:0000256" key="1">
    <source>
        <dbReference type="ARBA" id="ARBA00022729"/>
    </source>
</evidence>
<dbReference type="Pfam" id="PF18883">
    <property type="entry name" value="AC_1"/>
    <property type="match status" value="1"/>
</dbReference>
<accession>A0ABV2K1F2</accession>
<dbReference type="CDD" id="cd01344">
    <property type="entry name" value="PL2_Passenger_AT"/>
    <property type="match status" value="1"/>
</dbReference>
<keyword evidence="5" id="KW-1185">Reference proteome</keyword>
<evidence type="ECO:0000313" key="4">
    <source>
        <dbReference type="EMBL" id="MET3654913.1"/>
    </source>
</evidence>
<proteinExistence type="predicted"/>
<dbReference type="Pfam" id="PF12951">
    <property type="entry name" value="PATR"/>
    <property type="match status" value="3"/>
</dbReference>
<dbReference type="Gene3D" id="2.160.20.20">
    <property type="match status" value="1"/>
</dbReference>
<protein>
    <submittedName>
        <fullName evidence="4">Outer membrane autotransporter protein</fullName>
    </submittedName>
</protein>
<dbReference type="InterPro" id="IPR012332">
    <property type="entry name" value="Autotransporter_pectin_lyase_C"/>
</dbReference>
<evidence type="ECO:0000259" key="3">
    <source>
        <dbReference type="PROSITE" id="PS51208"/>
    </source>
</evidence>
<feature type="non-terminal residue" evidence="4">
    <location>
        <position position="831"/>
    </location>
</feature>
<keyword evidence="1" id="KW-0732">Signal</keyword>
<dbReference type="InterPro" id="IPR013425">
    <property type="entry name" value="Autotrns_rpt"/>
</dbReference>
<dbReference type="PANTHER" id="PTHR35037">
    <property type="entry name" value="C-TERMINAL REGION OF AIDA-LIKE PROTEIN"/>
    <property type="match status" value="1"/>
</dbReference>
<dbReference type="InterPro" id="IPR005546">
    <property type="entry name" value="Autotransporte_beta"/>
</dbReference>
<dbReference type="NCBIfam" id="TIGR02601">
    <property type="entry name" value="autotrns_rpt"/>
    <property type="match status" value="3"/>
</dbReference>
<reference evidence="4 5" key="1">
    <citation type="submission" date="2024-06" db="EMBL/GenBank/DDBJ databases">
        <title>Sorghum-associated microbial communities from plants grown in Nebraska, USA.</title>
        <authorList>
            <person name="Schachtman D."/>
        </authorList>
    </citation>
    <scope>NUCLEOTIDE SEQUENCE [LARGE SCALE GENOMIC DNA]</scope>
    <source>
        <strain evidence="4 5">1073</strain>
    </source>
</reference>
<gene>
    <name evidence="4" type="ORF">ABIC75_004664</name>
</gene>
<dbReference type="SUPFAM" id="SSF103515">
    <property type="entry name" value="Autotransporter"/>
    <property type="match status" value="1"/>
</dbReference>
<dbReference type="PANTHER" id="PTHR35037:SF3">
    <property type="entry name" value="C-TERMINAL REGION OF AIDA-LIKE PROTEIN"/>
    <property type="match status" value="1"/>
</dbReference>
<name>A0ABV2K1F2_9GAMM</name>
<dbReference type="Proteomes" id="UP001549184">
    <property type="component" value="Unassembled WGS sequence"/>
</dbReference>
<organism evidence="4 5">
    <name type="scientific">Dyella japonica</name>
    <dbReference type="NCBI Taxonomy" id="231455"/>
    <lineage>
        <taxon>Bacteria</taxon>
        <taxon>Pseudomonadati</taxon>
        <taxon>Pseudomonadota</taxon>
        <taxon>Gammaproteobacteria</taxon>
        <taxon>Lysobacterales</taxon>
        <taxon>Rhodanobacteraceae</taxon>
        <taxon>Dyella</taxon>
    </lineage>
</organism>
<dbReference type="InterPro" id="IPR051551">
    <property type="entry name" value="Autotransporter_adhesion"/>
</dbReference>
<dbReference type="SUPFAM" id="SSF51126">
    <property type="entry name" value="Pectin lyase-like"/>
    <property type="match status" value="3"/>
</dbReference>